<dbReference type="PROSITE" id="PS51257">
    <property type="entry name" value="PROKAR_LIPOPROTEIN"/>
    <property type="match status" value="1"/>
</dbReference>
<accession>A0ABS4JD47</accession>
<dbReference type="Proteomes" id="UP001519288">
    <property type="component" value="Unassembled WGS sequence"/>
</dbReference>
<dbReference type="EMBL" id="JAGGLD010000001">
    <property type="protein sequence ID" value="MBP1999647.1"/>
    <property type="molecule type" value="Genomic_DNA"/>
</dbReference>
<evidence type="ECO:0000313" key="2">
    <source>
        <dbReference type="Proteomes" id="UP001519288"/>
    </source>
</evidence>
<evidence type="ECO:0000313" key="1">
    <source>
        <dbReference type="EMBL" id="MBP1999647.1"/>
    </source>
</evidence>
<gene>
    <name evidence="1" type="ORF">J2Z69_000666</name>
</gene>
<proteinExistence type="predicted"/>
<sequence length="153" mass="17040">MKKNSVFMIVLWVASLTTIVACNLPNNNKNAAPDIVATTKIKPTIITTSQAKSNLKSYNPNIGEIVKGGSVVHKEFNVNKGIQQFKILMKNYSSHPVSVSLTHRDSGQIYFSKKIQGNSTLDWRDYNEGYEKGIPEGKYILQWSGSDYVVNGE</sequence>
<reference evidence="1 2" key="1">
    <citation type="submission" date="2021-03" db="EMBL/GenBank/DDBJ databases">
        <title>Genomic Encyclopedia of Type Strains, Phase IV (KMG-IV): sequencing the most valuable type-strain genomes for metagenomic binning, comparative biology and taxonomic classification.</title>
        <authorList>
            <person name="Goeker M."/>
        </authorList>
    </citation>
    <scope>NUCLEOTIDE SEQUENCE [LARGE SCALE GENOMIC DNA]</scope>
    <source>
        <strain evidence="1 2">DSM 26806</strain>
    </source>
</reference>
<dbReference type="RefSeq" id="WP_209859103.1">
    <property type="nucleotide sequence ID" value="NZ_JAGGLD010000001.1"/>
</dbReference>
<protein>
    <submittedName>
        <fullName evidence="1">Uncharacterized protein</fullName>
    </submittedName>
</protein>
<keyword evidence="2" id="KW-1185">Reference proteome</keyword>
<organism evidence="1 2">
    <name type="scientific">Paenibacillus shirakamiensis</name>
    <dbReference type="NCBI Taxonomy" id="1265935"/>
    <lineage>
        <taxon>Bacteria</taxon>
        <taxon>Bacillati</taxon>
        <taxon>Bacillota</taxon>
        <taxon>Bacilli</taxon>
        <taxon>Bacillales</taxon>
        <taxon>Paenibacillaceae</taxon>
        <taxon>Paenibacillus</taxon>
    </lineage>
</organism>
<comment type="caution">
    <text evidence="1">The sequence shown here is derived from an EMBL/GenBank/DDBJ whole genome shotgun (WGS) entry which is preliminary data.</text>
</comment>
<name>A0ABS4JD47_9BACL</name>